<dbReference type="NCBIfam" id="TIGR01486">
    <property type="entry name" value="HAD-SF-IIB-MPGP"/>
    <property type="match status" value="1"/>
</dbReference>
<dbReference type="EMBL" id="JABBXH010000001">
    <property type="protein sequence ID" value="NMP30479.1"/>
    <property type="molecule type" value="Genomic_DNA"/>
</dbReference>
<dbReference type="InterPro" id="IPR006381">
    <property type="entry name" value="HAD-SF-IIB-MPGP"/>
</dbReference>
<dbReference type="GO" id="GO:0050531">
    <property type="term" value="F:mannosyl-3-phosphoglycerate phosphatase activity"/>
    <property type="evidence" value="ECO:0007669"/>
    <property type="project" value="InterPro"/>
</dbReference>
<dbReference type="Pfam" id="PF08282">
    <property type="entry name" value="Hydrolase_3"/>
    <property type="match status" value="1"/>
</dbReference>
<reference evidence="4 5" key="1">
    <citation type="submission" date="2020-04" db="EMBL/GenBank/DDBJ databases">
        <title>Thalassotalea sp. M1531, isolated from the surface of marine red alga.</title>
        <authorList>
            <person name="Pang L."/>
            <person name="Lu D.-C."/>
        </authorList>
    </citation>
    <scope>NUCLEOTIDE SEQUENCE [LARGE SCALE GENOMIC DNA]</scope>
    <source>
        <strain evidence="4 5">M1531</strain>
    </source>
</reference>
<evidence type="ECO:0000256" key="2">
    <source>
        <dbReference type="ARBA" id="ARBA00022801"/>
    </source>
</evidence>
<keyword evidence="2 4" id="KW-0378">Hydrolase</keyword>
<dbReference type="PANTHER" id="PTHR10000:SF8">
    <property type="entry name" value="HAD SUPERFAMILY HYDROLASE-LIKE, TYPE 3"/>
    <property type="match status" value="1"/>
</dbReference>
<dbReference type="Gene3D" id="3.40.50.1000">
    <property type="entry name" value="HAD superfamily/HAD-like"/>
    <property type="match status" value="1"/>
</dbReference>
<dbReference type="RefSeq" id="WP_169073783.1">
    <property type="nucleotide sequence ID" value="NZ_JABBXH010000001.1"/>
</dbReference>
<dbReference type="SFLD" id="SFLDG01140">
    <property type="entry name" value="C2.B:_Phosphomannomutase_and_P"/>
    <property type="match status" value="1"/>
</dbReference>
<organism evidence="4 5">
    <name type="scientific">Thalassotalea algicola</name>
    <dbReference type="NCBI Taxonomy" id="2716224"/>
    <lineage>
        <taxon>Bacteria</taxon>
        <taxon>Pseudomonadati</taxon>
        <taxon>Pseudomonadota</taxon>
        <taxon>Gammaproteobacteria</taxon>
        <taxon>Alteromonadales</taxon>
        <taxon>Colwelliaceae</taxon>
        <taxon>Thalassotalea</taxon>
    </lineage>
</organism>
<dbReference type="PANTHER" id="PTHR10000">
    <property type="entry name" value="PHOSPHOSERINE PHOSPHATASE"/>
    <property type="match status" value="1"/>
</dbReference>
<dbReference type="Proteomes" id="UP000568664">
    <property type="component" value="Unassembled WGS sequence"/>
</dbReference>
<name>A0A7Y0LA55_9GAMM</name>
<dbReference type="InterPro" id="IPR036412">
    <property type="entry name" value="HAD-like_sf"/>
</dbReference>
<dbReference type="GO" id="GO:0005829">
    <property type="term" value="C:cytosol"/>
    <property type="evidence" value="ECO:0007669"/>
    <property type="project" value="TreeGrafter"/>
</dbReference>
<keyword evidence="1" id="KW-0479">Metal-binding</keyword>
<dbReference type="GO" id="GO:0000287">
    <property type="term" value="F:magnesium ion binding"/>
    <property type="evidence" value="ECO:0007669"/>
    <property type="project" value="UniProtKB-ARBA"/>
</dbReference>
<comment type="caution">
    <text evidence="4">The sequence shown here is derived from an EMBL/GenBank/DDBJ whole genome shotgun (WGS) entry which is preliminary data.</text>
</comment>
<dbReference type="SFLD" id="SFLDS00003">
    <property type="entry name" value="Haloacid_Dehalogenase"/>
    <property type="match status" value="1"/>
</dbReference>
<dbReference type="GO" id="GO:0051479">
    <property type="term" value="P:mannosylglycerate biosynthetic process"/>
    <property type="evidence" value="ECO:0007669"/>
    <property type="project" value="InterPro"/>
</dbReference>
<dbReference type="InterPro" id="IPR023214">
    <property type="entry name" value="HAD_sf"/>
</dbReference>
<gene>
    <name evidence="4" type="ORF">HII17_02790</name>
</gene>
<proteinExistence type="predicted"/>
<protein>
    <submittedName>
        <fullName evidence="4">HAD-IIB family hydrolase</fullName>
    </submittedName>
</protein>
<keyword evidence="3" id="KW-0460">Magnesium</keyword>
<dbReference type="AlphaFoldDB" id="A0A7Y0LA55"/>
<dbReference type="SFLD" id="SFLDG01142">
    <property type="entry name" value="C2.B.2:_Mannosyl-3-phosphoglyc"/>
    <property type="match status" value="1"/>
</dbReference>
<keyword evidence="5" id="KW-1185">Reference proteome</keyword>
<evidence type="ECO:0000313" key="4">
    <source>
        <dbReference type="EMBL" id="NMP30479.1"/>
    </source>
</evidence>
<evidence type="ECO:0000256" key="3">
    <source>
        <dbReference type="ARBA" id="ARBA00022842"/>
    </source>
</evidence>
<dbReference type="InterPro" id="IPR006379">
    <property type="entry name" value="HAD-SF_hydro_IIB"/>
</dbReference>
<evidence type="ECO:0000313" key="5">
    <source>
        <dbReference type="Proteomes" id="UP000568664"/>
    </source>
</evidence>
<dbReference type="NCBIfam" id="TIGR01484">
    <property type="entry name" value="HAD-SF-IIB"/>
    <property type="match status" value="1"/>
</dbReference>
<evidence type="ECO:0000256" key="1">
    <source>
        <dbReference type="ARBA" id="ARBA00022723"/>
    </source>
</evidence>
<dbReference type="SUPFAM" id="SSF56784">
    <property type="entry name" value="HAD-like"/>
    <property type="match status" value="1"/>
</dbReference>
<accession>A0A7Y0LA55</accession>
<sequence length="285" mass="31741">MHNPIIFSDLDGTLLDHDNYSFEAALPALKKLKQHKIPVIATTSKTIQEVINLYEALNISGPFIVENGAAVYIPKATFKEQPKETIEQQHFWVKHFSQPREKYIAIVNKLKARFEHDFTHFAQMSSDDIANATGLSIPGATLANQRQFGEPVLWLSNNLQKQHFISAAKSLGANVLEGGRFIHICDDCDKGKALNWLAGEYQHQLKLDDMTAIALGDSGNDIAMLEAADIAVQIKSPSHDYPSIDTTKVPRIYQTQGFGPTGWQEAIEHLIDFSNLNSNFANITP</sequence>
<dbReference type="Gene3D" id="3.30.980.20">
    <property type="entry name" value="Putative mannosyl-3-phosphoglycerate phosphatase, domain 2"/>
    <property type="match status" value="1"/>
</dbReference>